<dbReference type="Gene3D" id="3.30.70.100">
    <property type="match status" value="1"/>
</dbReference>
<name>A0ABM6IHB9_9RHOB</name>
<evidence type="ECO:0000259" key="1">
    <source>
        <dbReference type="Pfam" id="PF03992"/>
    </source>
</evidence>
<dbReference type="SUPFAM" id="SSF54909">
    <property type="entry name" value="Dimeric alpha+beta barrel"/>
    <property type="match status" value="1"/>
</dbReference>
<evidence type="ECO:0000313" key="2">
    <source>
        <dbReference type="EMBL" id="AQS48182.1"/>
    </source>
</evidence>
<protein>
    <submittedName>
        <fullName evidence="2">Antibiotic biosynthesis monooxygenase</fullName>
    </submittedName>
</protein>
<proteinExistence type="predicted"/>
<dbReference type="InterPro" id="IPR007138">
    <property type="entry name" value="ABM_dom"/>
</dbReference>
<gene>
    <name evidence="2" type="ORF">BMG03_10510</name>
</gene>
<keyword evidence="2" id="KW-0560">Oxidoreductase</keyword>
<dbReference type="Proteomes" id="UP000185622">
    <property type="component" value="Chromosome"/>
</dbReference>
<organism evidence="2 3">
    <name type="scientific">Thioclava nitratireducens</name>
    <dbReference type="NCBI Taxonomy" id="1915078"/>
    <lineage>
        <taxon>Bacteria</taxon>
        <taxon>Pseudomonadati</taxon>
        <taxon>Pseudomonadota</taxon>
        <taxon>Alphaproteobacteria</taxon>
        <taxon>Rhodobacterales</taxon>
        <taxon>Paracoccaceae</taxon>
        <taxon>Thioclava</taxon>
    </lineage>
</organism>
<evidence type="ECO:0000313" key="3">
    <source>
        <dbReference type="Proteomes" id="UP000185622"/>
    </source>
</evidence>
<dbReference type="EMBL" id="CP019437">
    <property type="protein sequence ID" value="AQS48182.1"/>
    <property type="molecule type" value="Genomic_DNA"/>
</dbReference>
<dbReference type="RefSeq" id="WP_075776473.1">
    <property type="nucleotide sequence ID" value="NZ_CP019437.1"/>
</dbReference>
<dbReference type="Pfam" id="PF03992">
    <property type="entry name" value="ABM"/>
    <property type="match status" value="1"/>
</dbReference>
<reference evidence="2 3" key="1">
    <citation type="submission" date="2017-01" db="EMBL/GenBank/DDBJ databases">
        <title>The complete genome sequence of a sulfur-oxidizing marine bacterium Thioclava sp. 25B10_4T.</title>
        <authorList>
            <person name="Liu Y."/>
            <person name="Lai Q."/>
            <person name="Shao Z."/>
        </authorList>
    </citation>
    <scope>NUCLEOTIDE SEQUENCE [LARGE SCALE GENOMIC DNA]</scope>
    <source>
        <strain evidence="2 3">25B10_4</strain>
    </source>
</reference>
<feature type="domain" description="ABM" evidence="1">
    <location>
        <begin position="20"/>
        <end position="73"/>
    </location>
</feature>
<sequence length="91" mass="10091">MVVKLTGRLICADAAEVGIVRAHLPEHIALTHAEPGCEMFEVRQGADPLVFTVSERFTDRAAFEAHQARVQASEWGRATQGIARDYQIEED</sequence>
<keyword evidence="3" id="KW-1185">Reference proteome</keyword>
<dbReference type="GO" id="GO:0004497">
    <property type="term" value="F:monooxygenase activity"/>
    <property type="evidence" value="ECO:0007669"/>
    <property type="project" value="UniProtKB-KW"/>
</dbReference>
<accession>A0ABM6IHB9</accession>
<dbReference type="InterPro" id="IPR011008">
    <property type="entry name" value="Dimeric_a/b-barrel"/>
</dbReference>
<keyword evidence="2" id="KW-0503">Monooxygenase</keyword>